<evidence type="ECO:0000256" key="1">
    <source>
        <dbReference type="SAM" id="MobiDB-lite"/>
    </source>
</evidence>
<name>A0A9P8V841_9PEZI</name>
<feature type="region of interest" description="Disordered" evidence="1">
    <location>
        <begin position="512"/>
        <end position="535"/>
    </location>
</feature>
<dbReference type="Pfam" id="PF13600">
    <property type="entry name" value="DUF4140"/>
    <property type="match status" value="1"/>
</dbReference>
<feature type="domain" description="DUF4140" evidence="3">
    <location>
        <begin position="19"/>
        <end position="146"/>
    </location>
</feature>
<reference evidence="4" key="1">
    <citation type="journal article" date="2021" name="Nat. Commun.">
        <title>Genetic determinants of endophytism in the Arabidopsis root mycobiome.</title>
        <authorList>
            <person name="Mesny F."/>
            <person name="Miyauchi S."/>
            <person name="Thiergart T."/>
            <person name="Pickel B."/>
            <person name="Atanasova L."/>
            <person name="Karlsson M."/>
            <person name="Huettel B."/>
            <person name="Barry K.W."/>
            <person name="Haridas S."/>
            <person name="Chen C."/>
            <person name="Bauer D."/>
            <person name="Andreopoulos W."/>
            <person name="Pangilinan J."/>
            <person name="LaButti K."/>
            <person name="Riley R."/>
            <person name="Lipzen A."/>
            <person name="Clum A."/>
            <person name="Drula E."/>
            <person name="Henrissat B."/>
            <person name="Kohler A."/>
            <person name="Grigoriev I.V."/>
            <person name="Martin F.M."/>
            <person name="Hacquard S."/>
        </authorList>
    </citation>
    <scope>NUCLEOTIDE SEQUENCE</scope>
    <source>
        <strain evidence="4">MPI-SDFR-AT-0117</strain>
    </source>
</reference>
<feature type="compositionally biased region" description="Acidic residues" evidence="1">
    <location>
        <begin position="84"/>
        <end position="105"/>
    </location>
</feature>
<accession>A0A9P8V841</accession>
<comment type="caution">
    <text evidence="4">The sequence shown here is derived from an EMBL/GenBank/DDBJ whole genome shotgun (WGS) entry which is preliminary data.</text>
</comment>
<dbReference type="AlphaFoldDB" id="A0A9P8V841"/>
<keyword evidence="5" id="KW-1185">Reference proteome</keyword>
<evidence type="ECO:0000259" key="3">
    <source>
        <dbReference type="Pfam" id="PF13600"/>
    </source>
</evidence>
<dbReference type="PANTHER" id="PTHR31005:SF8">
    <property type="entry name" value="DUF4139 DOMAIN-CONTAINING PROTEIN"/>
    <property type="match status" value="1"/>
</dbReference>
<dbReference type="InterPro" id="IPR037291">
    <property type="entry name" value="DUF4139"/>
</dbReference>
<dbReference type="PANTHER" id="PTHR31005">
    <property type="entry name" value="DUF4139 DOMAIN-CONTAINING PROTEIN"/>
    <property type="match status" value="1"/>
</dbReference>
<dbReference type="InterPro" id="IPR011935">
    <property type="entry name" value="CHP02231"/>
</dbReference>
<dbReference type="InterPro" id="IPR025554">
    <property type="entry name" value="DUF4140"/>
</dbReference>
<dbReference type="EMBL" id="JAGSXJ010000017">
    <property type="protein sequence ID" value="KAH6683560.1"/>
    <property type="molecule type" value="Genomic_DNA"/>
</dbReference>
<dbReference type="Proteomes" id="UP000770015">
    <property type="component" value="Unassembled WGS sequence"/>
</dbReference>
<dbReference type="Pfam" id="PF13598">
    <property type="entry name" value="DUF4139"/>
    <property type="match status" value="1"/>
</dbReference>
<feature type="region of interest" description="Disordered" evidence="1">
    <location>
        <begin position="84"/>
        <end position="111"/>
    </location>
</feature>
<sequence length="809" mass="88895">MDAVHKHEYKLRDLATRAVTLFPARAQISREIKDLALRPGINEITIVGLTPTVDEDSIKVEGTGSAVISDLSVELLPNRELFEDIYPDSDDDDDEASLSDEEDDEFKPNPETQAELDALDNQLLEVGDECKLAQELVNSVNARQKILDHHGQEIKLTEPDHIRQNMEIFEKEREKLCHARITTERQLREVEERHRKLGEARMVVYKRIERERRKAELAKYKTNKAAAKLKDLEQRRRAEVRAEKLRVRRDRQRFWPKMVYTVRITLDATAMASPASSRRSSIASAADLVKPTPEPQDGSSSSGGNLVCGLVLNYLTDAAFWAPSYDLQLSTTSDKATLLFDAKITNITSETWSNCRVTLSTSQTTFSGLTDTIPSLTSWHIKLGPKGYHGKTGISSSSSFAGGAILNSNEEKNQLQSYKDQHIKKQKPRAQMFGYSQNALVQAPQAGNMLNDFDFDSFLSGGNRPGGLVHPAPQAPQIQSAANELQDYQMGLMTLEQGNKKRLMMARQEQESVPRASMLQRSRAAPASGAYVGRRGGGGGSDDFIEESFGDEGLNDGATIIEAEPELDFQESAVEETGLTTTYDLPGTKSLPPRATPFKQRVARVTLSNVVFSHTIVAKYKPLAYLKARLRNASPVTVLRGRAGLTLDGTFLGQTTIPRCSVGDAFTLSLGIDPAVKVTYPAPEVRRATTGVFSKEDSSVFTRVATITNTRSSTGGRPVNVVVYDQVPVSEDERLRVDVLYPKGLGVGGSGVATGTGNKTSDKEWGRAVATIKKNGEVCWDATVQPGKSVRLALEYVVAMPSGETAVQC</sequence>
<feature type="domain" description="DUF4139" evidence="2">
    <location>
        <begin position="312"/>
        <end position="801"/>
    </location>
</feature>
<protein>
    <recommendedName>
        <fullName evidence="6">Mucoidy inhibitor-like protein</fullName>
    </recommendedName>
</protein>
<evidence type="ECO:0008006" key="6">
    <source>
        <dbReference type="Google" id="ProtNLM"/>
    </source>
</evidence>
<organism evidence="4 5">
    <name type="scientific">Plectosphaerella plurivora</name>
    <dbReference type="NCBI Taxonomy" id="936078"/>
    <lineage>
        <taxon>Eukaryota</taxon>
        <taxon>Fungi</taxon>
        <taxon>Dikarya</taxon>
        <taxon>Ascomycota</taxon>
        <taxon>Pezizomycotina</taxon>
        <taxon>Sordariomycetes</taxon>
        <taxon>Hypocreomycetidae</taxon>
        <taxon>Glomerellales</taxon>
        <taxon>Plectosphaerellaceae</taxon>
        <taxon>Plectosphaerella</taxon>
    </lineage>
</organism>
<evidence type="ECO:0000313" key="4">
    <source>
        <dbReference type="EMBL" id="KAH6683560.1"/>
    </source>
</evidence>
<dbReference type="OrthoDB" id="10068793at2759"/>
<proteinExistence type="predicted"/>
<evidence type="ECO:0000259" key="2">
    <source>
        <dbReference type="Pfam" id="PF13598"/>
    </source>
</evidence>
<evidence type="ECO:0000313" key="5">
    <source>
        <dbReference type="Proteomes" id="UP000770015"/>
    </source>
</evidence>
<gene>
    <name evidence="4" type="ORF">F5X68DRAFT_262990</name>
</gene>